<proteinExistence type="predicted"/>
<accession>A0AAN8UVS3</accession>
<dbReference type="AlphaFoldDB" id="A0AAN8UVS3"/>
<keyword evidence="2" id="KW-1133">Transmembrane helix</keyword>
<organism evidence="3 4">
    <name type="scientific">Dillenia turbinata</name>
    <dbReference type="NCBI Taxonomy" id="194707"/>
    <lineage>
        <taxon>Eukaryota</taxon>
        <taxon>Viridiplantae</taxon>
        <taxon>Streptophyta</taxon>
        <taxon>Embryophyta</taxon>
        <taxon>Tracheophyta</taxon>
        <taxon>Spermatophyta</taxon>
        <taxon>Magnoliopsida</taxon>
        <taxon>eudicotyledons</taxon>
        <taxon>Gunneridae</taxon>
        <taxon>Pentapetalae</taxon>
        <taxon>Dilleniales</taxon>
        <taxon>Dilleniaceae</taxon>
        <taxon>Dillenia</taxon>
    </lineage>
</organism>
<dbReference type="Proteomes" id="UP001370490">
    <property type="component" value="Unassembled WGS sequence"/>
</dbReference>
<name>A0AAN8UVS3_9MAGN</name>
<dbReference type="InterPro" id="IPR044708">
    <property type="entry name" value="CPR5"/>
</dbReference>
<keyword evidence="2" id="KW-0472">Membrane</keyword>
<dbReference type="PANTHER" id="PTHR35322:SF2">
    <property type="entry name" value="PROTEIN CPR-5"/>
    <property type="match status" value="1"/>
</dbReference>
<feature type="transmembrane region" description="Helical" evidence="2">
    <location>
        <begin position="599"/>
        <end position="620"/>
    </location>
</feature>
<evidence type="ECO:0000256" key="1">
    <source>
        <dbReference type="SAM" id="MobiDB-lite"/>
    </source>
</evidence>
<feature type="transmembrane region" description="Helical" evidence="2">
    <location>
        <begin position="523"/>
        <end position="541"/>
    </location>
</feature>
<dbReference type="PANTHER" id="PTHR35322">
    <property type="entry name" value="PROTEIN CPR-5"/>
    <property type="match status" value="1"/>
</dbReference>
<keyword evidence="2" id="KW-0812">Transmembrane</keyword>
<feature type="compositionally biased region" description="Low complexity" evidence="1">
    <location>
        <begin position="54"/>
        <end position="73"/>
    </location>
</feature>
<evidence type="ECO:0008006" key="5">
    <source>
        <dbReference type="Google" id="ProtNLM"/>
    </source>
</evidence>
<dbReference type="GO" id="GO:0006952">
    <property type="term" value="P:defense response"/>
    <property type="evidence" value="ECO:0007669"/>
    <property type="project" value="InterPro"/>
</dbReference>
<evidence type="ECO:0000256" key="2">
    <source>
        <dbReference type="SAM" id="Phobius"/>
    </source>
</evidence>
<keyword evidence="4" id="KW-1185">Reference proteome</keyword>
<feature type="transmembrane region" description="Helical" evidence="2">
    <location>
        <begin position="553"/>
        <end position="578"/>
    </location>
</feature>
<evidence type="ECO:0000313" key="4">
    <source>
        <dbReference type="Proteomes" id="UP001370490"/>
    </source>
</evidence>
<gene>
    <name evidence="3" type="ORF">RJ641_011234</name>
</gene>
<comment type="caution">
    <text evidence="3">The sequence shown here is derived from an EMBL/GenBank/DDBJ whole genome shotgun (WGS) entry which is preliminary data.</text>
</comment>
<feature type="transmembrane region" description="Helical" evidence="2">
    <location>
        <begin position="492"/>
        <end position="511"/>
    </location>
</feature>
<evidence type="ECO:0000313" key="3">
    <source>
        <dbReference type="EMBL" id="KAK6922930.1"/>
    </source>
</evidence>
<dbReference type="GO" id="GO:0010150">
    <property type="term" value="P:leaf senescence"/>
    <property type="evidence" value="ECO:0007669"/>
    <property type="project" value="InterPro"/>
</dbReference>
<feature type="region of interest" description="Disordered" evidence="1">
    <location>
        <begin position="35"/>
        <end position="79"/>
    </location>
</feature>
<reference evidence="3 4" key="1">
    <citation type="submission" date="2023-12" db="EMBL/GenBank/DDBJ databases">
        <title>A high-quality genome assembly for Dillenia turbinata (Dilleniales).</title>
        <authorList>
            <person name="Chanderbali A."/>
        </authorList>
    </citation>
    <scope>NUCLEOTIDE SEQUENCE [LARGE SCALE GENOMIC DNA]</scope>
    <source>
        <strain evidence="3">LSX21</strain>
        <tissue evidence="3">Leaf</tissue>
    </source>
</reference>
<dbReference type="EMBL" id="JBAMMX010000018">
    <property type="protein sequence ID" value="KAK6922930.1"/>
    <property type="molecule type" value="Genomic_DNA"/>
</dbReference>
<dbReference type="GO" id="GO:0010090">
    <property type="term" value="P:trichome morphogenesis"/>
    <property type="evidence" value="ECO:0007669"/>
    <property type="project" value="InterPro"/>
</dbReference>
<protein>
    <recommendedName>
        <fullName evidence="5">Protein CPR-5</fullName>
    </recommendedName>
</protein>
<sequence>MAVPSLSLHSLQDADDSSCATAPVVPNPTAKIVPCCNGSTKNKNRKRRRERDMASTASSSPFRASSSSSSSCSQRVRGLRLSDKRRNPRILIGGNRRYESDVDCLALPLGMSIAAFVSQILERKYVKEEDLPVDHLSTICTMAVKESLTNVSGKKFDCFVQNFEKSFRSTLRTLRLLNTSSLKKTDALSLLDIKGSYREPPSMSSNRKGCSIRSSMENDLQSEVELSSIEAQEKLSMLEDLQEHKLVNGSFLDLAEDIPYSDIKGSSFVIPSTSRSTAGFSGDCSATNDSQSEAALPADTIPVSLGTLEHMQENIQLDSVNHELVLHQQLAYASPGTLSSVTNKSIFNTFERSVIAQERSNKLKTLEIGLAMKKLQLEEKQLALRSDSNVLERCKIKMGIAKASFNAEKFKSQLEDSRYAEFLTTCIDCLVAGLLIMSASLCYGAYIYSYKRITDATASCMPSTKESKSWWMPKSVASFDTGFHGIRCQVQVVSRMMFGIFMIVAIAYLLLQRSSSGQKMPVTLILLLLGVVCGAAGKFCVDTLGGAGFHWLFYWEVLCLLHLFSSIWTSKLFALLNGPITVSQDGKSSTIMPYWSRRTLFYATLLLLLPLLCGLMPFAGPREWKEHLFMLITNQW</sequence>